<dbReference type="PANTHER" id="PTHR34009">
    <property type="entry name" value="PROTEIN STAR"/>
    <property type="match status" value="1"/>
</dbReference>
<proteinExistence type="predicted"/>
<dbReference type="SUPFAM" id="SSF53335">
    <property type="entry name" value="S-adenosyl-L-methionine-dependent methyltransferases"/>
    <property type="match status" value="1"/>
</dbReference>
<evidence type="ECO:0000259" key="2">
    <source>
        <dbReference type="Pfam" id="PF05050"/>
    </source>
</evidence>
<keyword evidence="1" id="KW-0812">Transmembrane</keyword>
<organism evidence="3 4">
    <name type="scientific">Hyalella azteca</name>
    <name type="common">Amphipod</name>
    <dbReference type="NCBI Taxonomy" id="294128"/>
    <lineage>
        <taxon>Eukaryota</taxon>
        <taxon>Metazoa</taxon>
        <taxon>Ecdysozoa</taxon>
        <taxon>Arthropoda</taxon>
        <taxon>Crustacea</taxon>
        <taxon>Multicrustacea</taxon>
        <taxon>Malacostraca</taxon>
        <taxon>Eumalacostraca</taxon>
        <taxon>Peracarida</taxon>
        <taxon>Amphipoda</taxon>
        <taxon>Senticaudata</taxon>
        <taxon>Talitrida</taxon>
        <taxon>Talitroidea</taxon>
        <taxon>Hyalellidae</taxon>
        <taxon>Hyalella</taxon>
    </lineage>
</organism>
<evidence type="ECO:0000313" key="3">
    <source>
        <dbReference type="Proteomes" id="UP000694843"/>
    </source>
</evidence>
<dbReference type="InterPro" id="IPR029063">
    <property type="entry name" value="SAM-dependent_MTases_sf"/>
</dbReference>
<dbReference type="GO" id="GO:0006888">
    <property type="term" value="P:endoplasmic reticulum to Golgi vesicle-mediated transport"/>
    <property type="evidence" value="ECO:0007669"/>
    <property type="project" value="TreeGrafter"/>
</dbReference>
<keyword evidence="1" id="KW-1133">Transmembrane helix</keyword>
<dbReference type="GO" id="GO:0005886">
    <property type="term" value="C:plasma membrane"/>
    <property type="evidence" value="ECO:0007669"/>
    <property type="project" value="TreeGrafter"/>
</dbReference>
<accession>A0A8B7NB75</accession>
<dbReference type="Pfam" id="PF05050">
    <property type="entry name" value="Methyltransf_21"/>
    <property type="match status" value="1"/>
</dbReference>
<name>A0A8B7NB75_HYAAZ</name>
<keyword evidence="3" id="KW-1185">Reference proteome</keyword>
<keyword evidence="1" id="KW-0472">Membrane</keyword>
<dbReference type="KEGG" id="hazt:108668155"/>
<dbReference type="PANTHER" id="PTHR34009:SF2">
    <property type="entry name" value="PROTEIN STAR"/>
    <property type="match status" value="1"/>
</dbReference>
<dbReference type="OMA" id="CREAWRC"/>
<evidence type="ECO:0000256" key="1">
    <source>
        <dbReference type="SAM" id="Phobius"/>
    </source>
</evidence>
<dbReference type="GO" id="GO:0005794">
    <property type="term" value="C:Golgi apparatus"/>
    <property type="evidence" value="ECO:0007669"/>
    <property type="project" value="TreeGrafter"/>
</dbReference>
<protein>
    <submittedName>
        <fullName evidence="4">Uncharacterized protein LOC108668155</fullName>
    </submittedName>
</protein>
<dbReference type="Proteomes" id="UP000694843">
    <property type="component" value="Unplaced"/>
</dbReference>
<sequence length="351" mass="39886">MVLRKLRVRKIRESCREAWRCHDGKGLILRLVAGVCFTALFFFTLLEDSWHPSYSNYLIRSLQGPIPYDDPELVAYIRHKLLIPPSAAPYNLLGKSNTALIKPEASERFYKNITKHLFGDMKGGIFIEAGALDGESMSNTLRLETHQGWSGLLVEADSVSFEKLLAKNRKSWSLNACLSPYPYPSQEMLSSHSHYTGPNVLTAGLKVRAMHSLLAYMKRSAVTGSWYKKVQCLPLTSVLTALNITHVDLWVLDVEGAEMDILRSFDFKKFIVDVIYMEWKARPEHRTVAKEVEDFGYRLIAREFEDLVLVRKGTVYDPGVSYIIPEVNVSLTAEQQETVKIFAEKGMAVQF</sequence>
<dbReference type="GO" id="GO:0031902">
    <property type="term" value="C:late endosome membrane"/>
    <property type="evidence" value="ECO:0007669"/>
    <property type="project" value="TreeGrafter"/>
</dbReference>
<dbReference type="InterPro" id="IPR006342">
    <property type="entry name" value="FkbM_mtfrase"/>
</dbReference>
<feature type="domain" description="Methyltransferase FkbM" evidence="2">
    <location>
        <begin position="129"/>
        <end position="299"/>
    </location>
</feature>
<dbReference type="Gene3D" id="3.40.50.150">
    <property type="entry name" value="Vaccinia Virus protein VP39"/>
    <property type="match status" value="1"/>
</dbReference>
<gene>
    <name evidence="4" type="primary">LOC108668155</name>
</gene>
<dbReference type="InterPro" id="IPR053202">
    <property type="entry name" value="EGF_Rcpt_Signaling_Reg"/>
</dbReference>
<feature type="transmembrane region" description="Helical" evidence="1">
    <location>
        <begin position="27"/>
        <end position="46"/>
    </location>
</feature>
<dbReference type="GO" id="GO:0005789">
    <property type="term" value="C:endoplasmic reticulum membrane"/>
    <property type="evidence" value="ECO:0007669"/>
    <property type="project" value="TreeGrafter"/>
</dbReference>
<dbReference type="GeneID" id="108668155"/>
<dbReference type="GO" id="GO:0016197">
    <property type="term" value="P:endosomal transport"/>
    <property type="evidence" value="ECO:0007669"/>
    <property type="project" value="TreeGrafter"/>
</dbReference>
<dbReference type="AlphaFoldDB" id="A0A8B7NB75"/>
<dbReference type="OrthoDB" id="6355148at2759"/>
<dbReference type="RefSeq" id="XP_018010801.1">
    <property type="nucleotide sequence ID" value="XM_018155312.2"/>
</dbReference>
<reference evidence="4" key="1">
    <citation type="submission" date="2025-08" db="UniProtKB">
        <authorList>
            <consortium name="RefSeq"/>
        </authorList>
    </citation>
    <scope>IDENTIFICATION</scope>
    <source>
        <tissue evidence="4">Whole organism</tissue>
    </source>
</reference>
<evidence type="ECO:0000313" key="4">
    <source>
        <dbReference type="RefSeq" id="XP_018010801.1"/>
    </source>
</evidence>